<reference evidence="5" key="1">
    <citation type="journal article" date="2021" name="Front. Microbiol.">
        <title>Comprehensive Comparative Genomics and Phenotyping of Methylobacterium Species.</title>
        <authorList>
            <person name="Alessa O."/>
            <person name="Ogura Y."/>
            <person name="Fujitani Y."/>
            <person name="Takami H."/>
            <person name="Hayashi T."/>
            <person name="Sahin N."/>
            <person name="Tani A."/>
        </authorList>
    </citation>
    <scope>NUCLEOTIDE SEQUENCE</scope>
    <source>
        <strain evidence="5">DSM 19015</strain>
    </source>
</reference>
<accession>A0ABQ4S1P1</accession>
<evidence type="ECO:0000256" key="2">
    <source>
        <dbReference type="SAM" id="MobiDB-lite"/>
    </source>
</evidence>
<evidence type="ECO:0000313" key="6">
    <source>
        <dbReference type="Proteomes" id="UP001055125"/>
    </source>
</evidence>
<protein>
    <recommendedName>
        <fullName evidence="4">Alkaline proteinase inhibitor/ Outer membrane lipoprotein Omp19 domain-containing protein</fullName>
    </recommendedName>
</protein>
<dbReference type="SUPFAM" id="SSF50882">
    <property type="entry name" value="beta-Barrel protease inhibitors"/>
    <property type="match status" value="2"/>
</dbReference>
<keyword evidence="6" id="KW-1185">Reference proteome</keyword>
<gene>
    <name evidence="5" type="ORF">OCOJLMKI_3049</name>
</gene>
<dbReference type="RefSeq" id="WP_238244971.1">
    <property type="nucleotide sequence ID" value="NZ_BPQP01000048.1"/>
</dbReference>
<evidence type="ECO:0000256" key="1">
    <source>
        <dbReference type="ARBA" id="ARBA00022729"/>
    </source>
</evidence>
<dbReference type="Proteomes" id="UP001055125">
    <property type="component" value="Unassembled WGS sequence"/>
</dbReference>
<evidence type="ECO:0000259" key="4">
    <source>
        <dbReference type="Pfam" id="PF02974"/>
    </source>
</evidence>
<feature type="domain" description="Alkaline proteinase inhibitor/ Outer membrane lipoprotein Omp19" evidence="4">
    <location>
        <begin position="45"/>
        <end position="136"/>
    </location>
</feature>
<name>A0ABQ4S1P1_9HYPH</name>
<feature type="signal peptide" evidence="3">
    <location>
        <begin position="1"/>
        <end position="25"/>
    </location>
</feature>
<feature type="domain" description="Alkaline proteinase inhibitor/ Outer membrane lipoprotein Omp19" evidence="4">
    <location>
        <begin position="182"/>
        <end position="269"/>
    </location>
</feature>
<evidence type="ECO:0000256" key="3">
    <source>
        <dbReference type="SAM" id="SignalP"/>
    </source>
</evidence>
<feature type="region of interest" description="Disordered" evidence="2">
    <location>
        <begin position="145"/>
        <end position="183"/>
    </location>
</feature>
<organism evidence="5 6">
    <name type="scientific">Methylobacterium iners</name>
    <dbReference type="NCBI Taxonomy" id="418707"/>
    <lineage>
        <taxon>Bacteria</taxon>
        <taxon>Pseudomonadati</taxon>
        <taxon>Pseudomonadota</taxon>
        <taxon>Alphaproteobacteria</taxon>
        <taxon>Hyphomicrobiales</taxon>
        <taxon>Methylobacteriaceae</taxon>
        <taxon>Methylobacterium</taxon>
    </lineage>
</organism>
<keyword evidence="1 3" id="KW-0732">Signal</keyword>
<dbReference type="InterPro" id="IPR021140">
    <property type="entry name" value="Inh/Omp19"/>
</dbReference>
<evidence type="ECO:0000313" key="5">
    <source>
        <dbReference type="EMBL" id="GJD95834.1"/>
    </source>
</evidence>
<reference evidence="5" key="2">
    <citation type="submission" date="2021-08" db="EMBL/GenBank/DDBJ databases">
        <authorList>
            <person name="Tani A."/>
            <person name="Ola A."/>
            <person name="Ogura Y."/>
            <person name="Katsura K."/>
            <person name="Hayashi T."/>
        </authorList>
    </citation>
    <scope>NUCLEOTIDE SEQUENCE</scope>
    <source>
        <strain evidence="5">DSM 19015</strain>
    </source>
</reference>
<dbReference type="Pfam" id="PF02974">
    <property type="entry name" value="Inh"/>
    <property type="match status" value="2"/>
</dbReference>
<feature type="chain" id="PRO_5047360705" description="Alkaline proteinase inhibitor/ Outer membrane lipoprotein Omp19 domain-containing protein" evidence="3">
    <location>
        <begin position="26"/>
        <end position="272"/>
    </location>
</feature>
<dbReference type="InterPro" id="IPR016085">
    <property type="entry name" value="Protease_inh_B-barrel_dom"/>
</dbReference>
<sequence length="272" mass="29080">MRTQVATFLLAALLCGAGPGHRALAQDAPAPDAAFVPSLPDSLAGVPGTWDLTRDGGTRRCVLTLGAERIDAGRRLSFPAGCRKALPILSGIAGWLFADGVVRLVDKDVRPILLFTRRPDERSLVARTDGGETYSLVPLQIAAMQPPPAPASPAVPEASVAGRDPGPSRAEPLSPGERPAPGTYALDRYREQDVCRLELMEGDPGRAPVRIRDGCRDGGVTVFDPVAWRYASGRLTLTAKRGHSVDLVPAGEGRWRREPDIGTTFVLRRVEP</sequence>
<proteinExistence type="predicted"/>
<comment type="caution">
    <text evidence="5">The sequence shown here is derived from an EMBL/GenBank/DDBJ whole genome shotgun (WGS) entry which is preliminary data.</text>
</comment>
<dbReference type="EMBL" id="BPQP01000048">
    <property type="protein sequence ID" value="GJD95834.1"/>
    <property type="molecule type" value="Genomic_DNA"/>
</dbReference>
<dbReference type="Gene3D" id="2.40.128.10">
    <property type="match status" value="2"/>
</dbReference>